<name>A0A3E0DKM0_9GAMM</name>
<evidence type="ECO:0000313" key="2">
    <source>
        <dbReference type="Proteomes" id="UP000256542"/>
    </source>
</evidence>
<gene>
    <name evidence="1" type="ORF">DFP81_106176</name>
</gene>
<comment type="caution">
    <text evidence="1">The sequence shown here is derived from an EMBL/GenBank/DDBJ whole genome shotgun (WGS) entry which is preliminary data.</text>
</comment>
<evidence type="ECO:0000313" key="1">
    <source>
        <dbReference type="EMBL" id="REG83316.1"/>
    </source>
</evidence>
<proteinExistence type="predicted"/>
<dbReference type="Proteomes" id="UP000256542">
    <property type="component" value="Unassembled WGS sequence"/>
</dbReference>
<dbReference type="AlphaFoldDB" id="A0A3E0DKM0"/>
<dbReference type="RefSeq" id="WP_115897793.1">
    <property type="nucleotide sequence ID" value="NZ_QUNG01000006.1"/>
</dbReference>
<dbReference type="OrthoDB" id="6102822at2"/>
<organism evidence="1 2">
    <name type="scientific">Marinomonas pollencensis</name>
    <dbReference type="NCBI Taxonomy" id="491954"/>
    <lineage>
        <taxon>Bacteria</taxon>
        <taxon>Pseudomonadati</taxon>
        <taxon>Pseudomonadota</taxon>
        <taxon>Gammaproteobacteria</taxon>
        <taxon>Oceanospirillales</taxon>
        <taxon>Oceanospirillaceae</taxon>
        <taxon>Marinomonas</taxon>
    </lineage>
</organism>
<sequence length="172" mass="19295">MASLPIFMTAVANSSDEPAFPLLFTWSTPEAQVKEVLVIPDDEWLENHNIEPNALDLDENQLYEFGFEASDILAEWTNEFDTDVIYGLDPDELSALVEATYETKGLDPSFEVLSIHSWFEERDVSLTDALAEQGQTTPLHLLPPDEIIIQLLQIAVEYGLIEVADIAQPDDE</sequence>
<reference evidence="1 2" key="1">
    <citation type="submission" date="2018-08" db="EMBL/GenBank/DDBJ databases">
        <title>Genomic Encyclopedia of Type Strains, Phase III (KMG-III): the genomes of soil and plant-associated and newly described type strains.</title>
        <authorList>
            <person name="Whitman W."/>
        </authorList>
    </citation>
    <scope>NUCLEOTIDE SEQUENCE [LARGE SCALE GENOMIC DNA]</scope>
    <source>
        <strain evidence="1 2">CECT 7375</strain>
    </source>
</reference>
<dbReference type="EMBL" id="QUNG01000006">
    <property type="protein sequence ID" value="REG83316.1"/>
    <property type="molecule type" value="Genomic_DNA"/>
</dbReference>
<protein>
    <submittedName>
        <fullName evidence="1">Uncharacterized protein</fullName>
    </submittedName>
</protein>
<keyword evidence="2" id="KW-1185">Reference proteome</keyword>
<accession>A0A3E0DKM0</accession>